<dbReference type="SMART" id="SM00382">
    <property type="entry name" value="AAA"/>
    <property type="match status" value="1"/>
</dbReference>
<dbReference type="SUPFAM" id="SSF52540">
    <property type="entry name" value="P-loop containing nucleoside triphosphate hydrolases"/>
    <property type="match status" value="1"/>
</dbReference>
<dbReference type="InterPro" id="IPR003439">
    <property type="entry name" value="ABC_transporter-like_ATP-bd"/>
</dbReference>
<dbReference type="PANTHER" id="PTHR42771">
    <property type="entry name" value="IRON(3+)-HYDROXAMATE IMPORT ATP-BINDING PROTEIN FHUC"/>
    <property type="match status" value="1"/>
</dbReference>
<organism evidence="11 12">
    <name type="scientific">Corynebacterium belfantii</name>
    <dbReference type="NCBI Taxonomy" id="2014537"/>
    <lineage>
        <taxon>Bacteria</taxon>
        <taxon>Bacillati</taxon>
        <taxon>Actinomycetota</taxon>
        <taxon>Actinomycetes</taxon>
        <taxon>Mycobacteriales</taxon>
        <taxon>Corynebacteriaceae</taxon>
        <taxon>Corynebacterium</taxon>
    </lineage>
</organism>
<accession>A0ABS0LFQ6</accession>
<evidence type="ECO:0000256" key="6">
    <source>
        <dbReference type="ARBA" id="ARBA00022840"/>
    </source>
</evidence>
<dbReference type="Pfam" id="PF00005">
    <property type="entry name" value="ABC_tran"/>
    <property type="match status" value="1"/>
</dbReference>
<evidence type="ECO:0000313" key="11">
    <source>
        <dbReference type="EMBL" id="MBG9355380.1"/>
    </source>
</evidence>
<dbReference type="InterPro" id="IPR051535">
    <property type="entry name" value="Siderophore_ABC-ATPase"/>
</dbReference>
<evidence type="ECO:0000259" key="10">
    <source>
        <dbReference type="PROSITE" id="PS50893"/>
    </source>
</evidence>
<sequence>MVGSRLEVKELSVGYGDDNVLDGLDLAIVDNAVTAVVGPNGCGKSTLVKALGRILEPKEGGVYLDGRSLQSINTKAIARTVSILPQNPQAPVGITVKKLVSRGRFPHQKWWGANTEHDAQVIREALRTMRLEKLADEPVTNLSGGQRQRVWIAMSLAQEADILLLDEPTNHLDLIHQLEIMELLRSLPADHRTVVVVLHDLALAARYSDYLVAMRDGVIVSQGRTEDTFNEQLLLDTFSLESKIYQDESTGLPVVLPLAAKLE</sequence>
<comment type="caution">
    <text evidence="11">The sequence shown here is derived from an EMBL/GenBank/DDBJ whole genome shotgun (WGS) entry which is preliminary data.</text>
</comment>
<dbReference type="Proteomes" id="UP000615580">
    <property type="component" value="Unassembled WGS sequence"/>
</dbReference>
<evidence type="ECO:0000313" key="12">
    <source>
        <dbReference type="Proteomes" id="UP000615580"/>
    </source>
</evidence>
<dbReference type="InterPro" id="IPR017871">
    <property type="entry name" value="ABC_transporter-like_CS"/>
</dbReference>
<protein>
    <submittedName>
        <fullName evidence="11">ABC transporter ATP-binding protein</fullName>
    </submittedName>
</protein>
<dbReference type="CDD" id="cd03214">
    <property type="entry name" value="ABC_Iron-Siderophores_B12_Hemin"/>
    <property type="match status" value="1"/>
</dbReference>
<name>A0ABS0LFQ6_9CORY</name>
<keyword evidence="4" id="KW-0410">Iron transport</keyword>
<keyword evidence="5" id="KW-0547">Nucleotide-binding</keyword>
<dbReference type="Gene3D" id="3.40.50.300">
    <property type="entry name" value="P-loop containing nucleotide triphosphate hydrolases"/>
    <property type="match status" value="1"/>
</dbReference>
<keyword evidence="6 11" id="KW-0067">ATP-binding</keyword>
<evidence type="ECO:0000256" key="3">
    <source>
        <dbReference type="ARBA" id="ARBA00022475"/>
    </source>
</evidence>
<keyword evidence="3" id="KW-1003">Cell membrane</keyword>
<evidence type="ECO:0000256" key="5">
    <source>
        <dbReference type="ARBA" id="ARBA00022741"/>
    </source>
</evidence>
<dbReference type="PROSITE" id="PS00211">
    <property type="entry name" value="ABC_TRANSPORTER_1"/>
    <property type="match status" value="1"/>
</dbReference>
<keyword evidence="9" id="KW-0472">Membrane</keyword>
<keyword evidence="2" id="KW-0813">Transport</keyword>
<keyword evidence="12" id="KW-1185">Reference proteome</keyword>
<dbReference type="PROSITE" id="PS50893">
    <property type="entry name" value="ABC_TRANSPORTER_2"/>
    <property type="match status" value="1"/>
</dbReference>
<evidence type="ECO:0000256" key="1">
    <source>
        <dbReference type="ARBA" id="ARBA00004202"/>
    </source>
</evidence>
<evidence type="ECO:0000256" key="7">
    <source>
        <dbReference type="ARBA" id="ARBA00023004"/>
    </source>
</evidence>
<dbReference type="InterPro" id="IPR003593">
    <property type="entry name" value="AAA+_ATPase"/>
</dbReference>
<keyword evidence="8" id="KW-0406">Ion transport</keyword>
<dbReference type="GO" id="GO:0005524">
    <property type="term" value="F:ATP binding"/>
    <property type="evidence" value="ECO:0007669"/>
    <property type="project" value="UniProtKB-KW"/>
</dbReference>
<keyword evidence="7" id="KW-0408">Iron</keyword>
<gene>
    <name evidence="11" type="ORF">I4J41_12750</name>
</gene>
<evidence type="ECO:0000256" key="9">
    <source>
        <dbReference type="ARBA" id="ARBA00023136"/>
    </source>
</evidence>
<comment type="subcellular location">
    <subcellularLocation>
        <location evidence="1">Cell membrane</location>
        <topology evidence="1">Peripheral membrane protein</topology>
    </subcellularLocation>
</comment>
<proteinExistence type="predicted"/>
<dbReference type="PANTHER" id="PTHR42771:SF2">
    <property type="entry name" value="IRON(3+)-HYDROXAMATE IMPORT ATP-BINDING PROTEIN FHUC"/>
    <property type="match status" value="1"/>
</dbReference>
<feature type="domain" description="ABC transporter" evidence="10">
    <location>
        <begin position="6"/>
        <end position="241"/>
    </location>
</feature>
<dbReference type="EMBL" id="JADQUG010000086">
    <property type="protein sequence ID" value="MBG9355380.1"/>
    <property type="molecule type" value="Genomic_DNA"/>
</dbReference>
<dbReference type="InterPro" id="IPR027417">
    <property type="entry name" value="P-loop_NTPase"/>
</dbReference>
<reference evidence="11 12" key="1">
    <citation type="journal article" date="2020" name="J. Clin. Microbiol.">
        <title>Assessing the Genetic Diversity of Austrian Corynebacterium diphtheriae Clinical Isolates, 2011-2019.</title>
        <authorList>
            <person name="Schaeffer J."/>
            <person name="Huhulescu S."/>
            <person name="Stoeger A."/>
            <person name="Allerberger F."/>
            <person name="Ruppitsch W."/>
        </authorList>
    </citation>
    <scope>NUCLEOTIDE SEQUENCE [LARGE SCALE GENOMIC DNA]</scope>
    <source>
        <strain evidence="11 12">04-17</strain>
    </source>
</reference>
<evidence type="ECO:0000256" key="8">
    <source>
        <dbReference type="ARBA" id="ARBA00023065"/>
    </source>
</evidence>
<evidence type="ECO:0000256" key="2">
    <source>
        <dbReference type="ARBA" id="ARBA00022448"/>
    </source>
</evidence>
<evidence type="ECO:0000256" key="4">
    <source>
        <dbReference type="ARBA" id="ARBA00022496"/>
    </source>
</evidence>